<accession>A0AAN6G472</accession>
<keyword evidence="5" id="KW-1185">Reference proteome</keyword>
<feature type="region of interest" description="Disordered" evidence="1">
    <location>
        <begin position="516"/>
        <end position="542"/>
    </location>
</feature>
<feature type="region of interest" description="Disordered" evidence="1">
    <location>
        <begin position="16"/>
        <end position="43"/>
    </location>
</feature>
<feature type="domain" description="AMP-dependent synthetase/ligase" evidence="2">
    <location>
        <begin position="115"/>
        <end position="509"/>
    </location>
</feature>
<evidence type="ECO:0008006" key="6">
    <source>
        <dbReference type="Google" id="ProtNLM"/>
    </source>
</evidence>
<feature type="non-terminal residue" evidence="4">
    <location>
        <position position="703"/>
    </location>
</feature>
<reference evidence="4" key="1">
    <citation type="journal article" date="2023" name="PhytoFront">
        <title>Draft Genome Resources of Seven Strains of Tilletia horrida, Causal Agent of Kernel Smut of Rice.</title>
        <authorList>
            <person name="Khanal S."/>
            <person name="Antony Babu S."/>
            <person name="Zhou X.G."/>
        </authorList>
    </citation>
    <scope>NUCLEOTIDE SEQUENCE</scope>
    <source>
        <strain evidence="4">TX3</strain>
    </source>
</reference>
<dbReference type="Gene3D" id="3.40.50.12780">
    <property type="entry name" value="N-terminal domain of ligase-like"/>
    <property type="match status" value="1"/>
</dbReference>
<evidence type="ECO:0000259" key="2">
    <source>
        <dbReference type="Pfam" id="PF00501"/>
    </source>
</evidence>
<evidence type="ECO:0000313" key="4">
    <source>
        <dbReference type="EMBL" id="KAK0520181.1"/>
    </source>
</evidence>
<dbReference type="Proteomes" id="UP001176521">
    <property type="component" value="Unassembled WGS sequence"/>
</dbReference>
<comment type="caution">
    <text evidence="4">The sequence shown here is derived from an EMBL/GenBank/DDBJ whole genome shotgun (WGS) entry which is preliminary data.</text>
</comment>
<evidence type="ECO:0000256" key="1">
    <source>
        <dbReference type="SAM" id="MobiDB-lite"/>
    </source>
</evidence>
<dbReference type="Gene3D" id="3.30.300.30">
    <property type="match status" value="1"/>
</dbReference>
<dbReference type="GO" id="GO:0031956">
    <property type="term" value="F:medium-chain fatty acid-CoA ligase activity"/>
    <property type="evidence" value="ECO:0007669"/>
    <property type="project" value="TreeGrafter"/>
</dbReference>
<dbReference type="InterPro" id="IPR000873">
    <property type="entry name" value="AMP-dep_synth/lig_dom"/>
</dbReference>
<dbReference type="EMBL" id="JAPDMQ010000833">
    <property type="protein sequence ID" value="KAK0520181.1"/>
    <property type="molecule type" value="Genomic_DNA"/>
</dbReference>
<dbReference type="SUPFAM" id="SSF56801">
    <property type="entry name" value="Acetyl-CoA synthetase-like"/>
    <property type="match status" value="1"/>
</dbReference>
<dbReference type="PANTHER" id="PTHR43201:SF30">
    <property type="entry name" value="AMP-DEPENDENT SYNTHETASE_LIGASE DOMAIN-CONTAINING PROTEIN"/>
    <property type="match status" value="1"/>
</dbReference>
<dbReference type="AlphaFoldDB" id="A0AAN6G472"/>
<protein>
    <recommendedName>
        <fullName evidence="6">AMP-dependent synthetase/ligase domain-containing protein</fullName>
    </recommendedName>
</protein>
<evidence type="ECO:0000259" key="3">
    <source>
        <dbReference type="Pfam" id="PF13193"/>
    </source>
</evidence>
<dbReference type="InterPro" id="IPR042099">
    <property type="entry name" value="ANL_N_sf"/>
</dbReference>
<dbReference type="InterPro" id="IPR020845">
    <property type="entry name" value="AMP-binding_CS"/>
</dbReference>
<evidence type="ECO:0000313" key="5">
    <source>
        <dbReference type="Proteomes" id="UP001176521"/>
    </source>
</evidence>
<dbReference type="PANTHER" id="PTHR43201">
    <property type="entry name" value="ACYL-COA SYNTHETASE"/>
    <property type="match status" value="1"/>
</dbReference>
<organism evidence="4 5">
    <name type="scientific">Tilletia horrida</name>
    <dbReference type="NCBI Taxonomy" id="155126"/>
    <lineage>
        <taxon>Eukaryota</taxon>
        <taxon>Fungi</taxon>
        <taxon>Dikarya</taxon>
        <taxon>Basidiomycota</taxon>
        <taxon>Ustilaginomycotina</taxon>
        <taxon>Exobasidiomycetes</taxon>
        <taxon>Tilletiales</taxon>
        <taxon>Tilletiaceae</taxon>
        <taxon>Tilletia</taxon>
    </lineage>
</organism>
<dbReference type="InterPro" id="IPR025110">
    <property type="entry name" value="AMP-bd_C"/>
</dbReference>
<dbReference type="Pfam" id="PF00501">
    <property type="entry name" value="AMP-binding"/>
    <property type="match status" value="1"/>
</dbReference>
<dbReference type="PROSITE" id="PS00455">
    <property type="entry name" value="AMP_BINDING"/>
    <property type="match status" value="1"/>
</dbReference>
<sequence length="703" mass="75856">MATSWTATRALFARRTLPGQHQRWNSNAATTTTTTPQVPFRRDARGRLLSRVEGPREPPLLPAALYEHWTRLATAFHARPALVSKHEPASQHDVDVDVQIKSGVSATGDGDGDCLRWTYAELDAHISALARGLAHRLHLKRGDRVAVLMGNSSAYLALQWALAKLGAVLVPLNPAYAPDELGRSLAHVGARALVLVPSLKNADYLNHLARLLPGLRHSSSGAGAGARLNPDLLPELEHVVLVDNLTSFPKTGWERTSILARRGWSFRDALDALHGRALDYRSLLLQHGTHDDVRATLDAHDVINLQLTSGTTGLPKAVALTSYGMLNNGIAIGNVLHLRADDVVCNVPPLFHCFGLTLGNIAAQTHGGCLLYAAETFDPARTLAAVTEEKATALHGVPAMFFAIMDLLQTLEKPNSSPGSRDATVDALGLYDHVDIRTLRTGLISGASIPVELMSRLLDKLVPGLTSVYGMTETSPVSFGCDAVSTSVEHKAQTVGRVFPHVAAKIVRPLLSAAHHHEANEENEDSAEGEKEAERGTPLPVNTPGELCTSGYLLFKGYFNDPQRTQEVMYEHADEPGVVWMRTGDMAVMDEDGWVKIVGRCKDVIIRGGENLFPATIGNCVDEVEGVGQSAVIAVPDERLGETVGIFIKRASDAHGAQLTGQQIRAHVKARLSHQNAPDWVWMLGEDGVGDELPKTASGKVQN</sequence>
<proteinExistence type="predicted"/>
<feature type="domain" description="AMP-binding enzyme C-terminal" evidence="3">
    <location>
        <begin position="621"/>
        <end position="700"/>
    </location>
</feature>
<dbReference type="InterPro" id="IPR045851">
    <property type="entry name" value="AMP-bd_C_sf"/>
</dbReference>
<name>A0AAN6G472_9BASI</name>
<dbReference type="Pfam" id="PF13193">
    <property type="entry name" value="AMP-binding_C"/>
    <property type="match status" value="1"/>
</dbReference>
<gene>
    <name evidence="4" type="ORF">OC842_007182</name>
</gene>
<dbReference type="Gene3D" id="3.40.50.980">
    <property type="match status" value="1"/>
</dbReference>
<dbReference type="GO" id="GO:0006631">
    <property type="term" value="P:fatty acid metabolic process"/>
    <property type="evidence" value="ECO:0007669"/>
    <property type="project" value="TreeGrafter"/>
</dbReference>